<reference evidence="1" key="1">
    <citation type="submission" date="2022-11" db="EMBL/GenBank/DDBJ databases">
        <title>Centuries of genome instability and evolution in soft-shell clam transmissible cancer (bioRxiv).</title>
        <authorList>
            <person name="Hart S.F.M."/>
            <person name="Yonemitsu M.A."/>
            <person name="Giersch R.M."/>
            <person name="Beal B.F."/>
            <person name="Arriagada G."/>
            <person name="Davis B.W."/>
            <person name="Ostrander E.A."/>
            <person name="Goff S.P."/>
            <person name="Metzger M.J."/>
        </authorList>
    </citation>
    <scope>NUCLEOTIDE SEQUENCE</scope>
    <source>
        <strain evidence="1">MELC-2E11</strain>
        <tissue evidence="1">Siphon/mantle</tissue>
    </source>
</reference>
<evidence type="ECO:0000313" key="1">
    <source>
        <dbReference type="EMBL" id="WAR12537.1"/>
    </source>
</evidence>
<name>A0ABY7EUC0_MYAAR</name>
<evidence type="ECO:0000313" key="2">
    <source>
        <dbReference type="Proteomes" id="UP001164746"/>
    </source>
</evidence>
<dbReference type="EMBL" id="CP111019">
    <property type="protein sequence ID" value="WAR12537.1"/>
    <property type="molecule type" value="Genomic_DNA"/>
</dbReference>
<accession>A0ABY7EUC0</accession>
<sequence>MVKTRMQRSLLE</sequence>
<gene>
    <name evidence="1" type="ORF">MAR_026717</name>
</gene>
<protein>
    <submittedName>
        <fullName evidence="1">Uncharacterized protein</fullName>
    </submittedName>
</protein>
<keyword evidence="2" id="KW-1185">Reference proteome</keyword>
<proteinExistence type="predicted"/>
<dbReference type="Proteomes" id="UP001164746">
    <property type="component" value="Chromosome 8"/>
</dbReference>
<organism evidence="1 2">
    <name type="scientific">Mya arenaria</name>
    <name type="common">Soft-shell clam</name>
    <dbReference type="NCBI Taxonomy" id="6604"/>
    <lineage>
        <taxon>Eukaryota</taxon>
        <taxon>Metazoa</taxon>
        <taxon>Spiralia</taxon>
        <taxon>Lophotrochozoa</taxon>
        <taxon>Mollusca</taxon>
        <taxon>Bivalvia</taxon>
        <taxon>Autobranchia</taxon>
        <taxon>Heteroconchia</taxon>
        <taxon>Euheterodonta</taxon>
        <taxon>Imparidentia</taxon>
        <taxon>Neoheterodontei</taxon>
        <taxon>Myida</taxon>
        <taxon>Myoidea</taxon>
        <taxon>Myidae</taxon>
        <taxon>Mya</taxon>
    </lineage>
</organism>